<comment type="similarity">
    <text evidence="1">Belongs to the esterase D family.</text>
</comment>
<comment type="caution">
    <text evidence="4">The sequence shown here is derived from an EMBL/GenBank/DDBJ whole genome shotgun (WGS) entry which is preliminary data.</text>
</comment>
<keyword evidence="2" id="KW-0378">Hydrolase</keyword>
<dbReference type="InterPro" id="IPR000801">
    <property type="entry name" value="Esterase-like"/>
</dbReference>
<evidence type="ECO:0000256" key="2">
    <source>
        <dbReference type="ARBA" id="ARBA00022801"/>
    </source>
</evidence>
<feature type="chain" id="PRO_5046287973" description="Alpha/beta hydrolase" evidence="3">
    <location>
        <begin position="30"/>
        <end position="287"/>
    </location>
</feature>
<dbReference type="SUPFAM" id="SSF53474">
    <property type="entry name" value="alpha/beta-Hydrolases"/>
    <property type="match status" value="1"/>
</dbReference>
<evidence type="ECO:0000313" key="5">
    <source>
        <dbReference type="Proteomes" id="UP001157910"/>
    </source>
</evidence>
<keyword evidence="5" id="KW-1185">Reference proteome</keyword>
<feature type="signal peptide" evidence="3">
    <location>
        <begin position="1"/>
        <end position="29"/>
    </location>
</feature>
<reference evidence="4 5" key="1">
    <citation type="submission" date="2017-05" db="EMBL/GenBank/DDBJ databases">
        <authorList>
            <person name="Varghese N."/>
            <person name="Submissions S."/>
        </authorList>
    </citation>
    <scope>NUCLEOTIDE SEQUENCE [LARGE SCALE GENOMIC DNA]</scope>
    <source>
        <strain evidence="4 5">SM16</strain>
    </source>
</reference>
<dbReference type="EMBL" id="FXUI01000006">
    <property type="protein sequence ID" value="SMP72390.1"/>
    <property type="molecule type" value="Genomic_DNA"/>
</dbReference>
<sequence>MVSGRRLAAVLATGIVTAAMLSPPSAAVAAPWQIERSDVFTLRSADGHEYRVMVAWPESPPPPQGWPVLWLLDGDDNFAVATVTARRLARAGARSGVGEGVIVAIDSGGLSRRIFDYTPHVPGYVIPKGSPAAGQPLGGANAFLAFLHDTIRPEIARRWRVDTGRQTLMGHSFGGLLALHALAQGGTWTRYVAISPSLWYGNGLIARQAVEMSPAAGRHVLLAAGDREGPPSGASGTLTGVATTLSSRGIYARFAVLKGQSHGSSMMAAMADGISLAFEQPVRKGVE</sequence>
<dbReference type="InterPro" id="IPR029058">
    <property type="entry name" value="AB_hydrolase_fold"/>
</dbReference>
<name>A0ABY1QIR7_9SPHN</name>
<proteinExistence type="inferred from homology"/>
<keyword evidence="3" id="KW-0732">Signal</keyword>
<protein>
    <recommendedName>
        <fullName evidence="6">Alpha/beta hydrolase</fullName>
    </recommendedName>
</protein>
<dbReference type="Gene3D" id="3.40.50.1820">
    <property type="entry name" value="alpha/beta hydrolase"/>
    <property type="match status" value="1"/>
</dbReference>
<dbReference type="Proteomes" id="UP001157910">
    <property type="component" value="Unassembled WGS sequence"/>
</dbReference>
<accession>A0ABY1QIR7</accession>
<evidence type="ECO:0000256" key="1">
    <source>
        <dbReference type="ARBA" id="ARBA00005622"/>
    </source>
</evidence>
<dbReference type="PANTHER" id="PTHR40841:SF2">
    <property type="entry name" value="SIDEROPHORE-DEGRADING ESTERASE (EUROFUNG)"/>
    <property type="match status" value="1"/>
</dbReference>
<gene>
    <name evidence="4" type="ORF">SAMN06296065_106214</name>
</gene>
<dbReference type="PANTHER" id="PTHR40841">
    <property type="entry name" value="SIDEROPHORE TRIACETYLFUSARININE C ESTERASE"/>
    <property type="match status" value="1"/>
</dbReference>
<organism evidence="4 5">
    <name type="scientific">Novosphingobium panipatense</name>
    <dbReference type="NCBI Taxonomy" id="428991"/>
    <lineage>
        <taxon>Bacteria</taxon>
        <taxon>Pseudomonadati</taxon>
        <taxon>Pseudomonadota</taxon>
        <taxon>Alphaproteobacteria</taxon>
        <taxon>Sphingomonadales</taxon>
        <taxon>Sphingomonadaceae</taxon>
        <taxon>Novosphingobium</taxon>
    </lineage>
</organism>
<evidence type="ECO:0000313" key="4">
    <source>
        <dbReference type="EMBL" id="SMP72390.1"/>
    </source>
</evidence>
<evidence type="ECO:0000256" key="3">
    <source>
        <dbReference type="SAM" id="SignalP"/>
    </source>
</evidence>
<dbReference type="InterPro" id="IPR052558">
    <property type="entry name" value="Siderophore_Hydrolase_D"/>
</dbReference>
<evidence type="ECO:0008006" key="6">
    <source>
        <dbReference type="Google" id="ProtNLM"/>
    </source>
</evidence>
<dbReference type="Pfam" id="PF00756">
    <property type="entry name" value="Esterase"/>
    <property type="match status" value="1"/>
</dbReference>